<dbReference type="SUPFAM" id="SSF50965">
    <property type="entry name" value="Galactose oxidase, central domain"/>
    <property type="match status" value="1"/>
</dbReference>
<protein>
    <submittedName>
        <fullName evidence="1">Oidioi.mRNA.OKI2018_I69.chr2.g7221.t1.cds</fullName>
    </submittedName>
</protein>
<evidence type="ECO:0000313" key="1">
    <source>
        <dbReference type="EMBL" id="CAG5113076.1"/>
    </source>
</evidence>
<organism evidence="1 2">
    <name type="scientific">Oikopleura dioica</name>
    <name type="common">Tunicate</name>
    <dbReference type="NCBI Taxonomy" id="34765"/>
    <lineage>
        <taxon>Eukaryota</taxon>
        <taxon>Metazoa</taxon>
        <taxon>Chordata</taxon>
        <taxon>Tunicata</taxon>
        <taxon>Appendicularia</taxon>
        <taxon>Copelata</taxon>
        <taxon>Oikopleuridae</taxon>
        <taxon>Oikopleura</taxon>
    </lineage>
</organism>
<gene>
    <name evidence="1" type="ORF">OKIOD_LOCUS15986</name>
</gene>
<dbReference type="InterPro" id="IPR011043">
    <property type="entry name" value="Gal_Oxase/kelch_b-propeller"/>
</dbReference>
<dbReference type="EMBL" id="OU015567">
    <property type="protein sequence ID" value="CAG5113076.1"/>
    <property type="molecule type" value="Genomic_DNA"/>
</dbReference>
<dbReference type="InterPro" id="IPR015915">
    <property type="entry name" value="Kelch-typ_b-propeller"/>
</dbReference>
<dbReference type="Gene3D" id="2.120.10.80">
    <property type="entry name" value="Kelch-type beta propeller"/>
    <property type="match status" value="1"/>
</dbReference>
<keyword evidence="2" id="KW-1185">Reference proteome</keyword>
<name>A0ABN7T5H1_OIKDI</name>
<proteinExistence type="predicted"/>
<reference evidence="1 2" key="1">
    <citation type="submission" date="2021-04" db="EMBL/GenBank/DDBJ databases">
        <authorList>
            <person name="Bliznina A."/>
        </authorList>
    </citation>
    <scope>NUCLEOTIDE SEQUENCE [LARGE SCALE GENOMIC DNA]</scope>
</reference>
<accession>A0ABN7T5H1</accession>
<evidence type="ECO:0000313" key="2">
    <source>
        <dbReference type="Proteomes" id="UP001158576"/>
    </source>
</evidence>
<sequence length="333" mass="37165">MLVWSFYLSLAKACSKNENPPPEEECPDKDLQEECNKNCQIELTGCRLLCESDYCLSVCVNTNDNCLNECPCAERCPDGCTNCDHPLCADPTPAETYIMVLRYTFADYYYYTYESYDSELMEEGTYDHRLYNPYIISGDGSKMVEATLVCFEYSSPSIACNIFDGSQTTKTYSTSYGHYYGGLGLYNGQPTTVGSGPNKILRNVETLTPTGWIELEEYPVAQYGHSLIGLDDGSMLAFGGFSKDGFWESVSEIRRLKDNKWTLVGNLLEKTSKASVLKSGSSIYLVSGDDKNAPTQRIDLDGNEISNITVIAYQPQGAVERPVLFETTFDRCV</sequence>
<dbReference type="Proteomes" id="UP001158576">
    <property type="component" value="Chromosome 2"/>
</dbReference>